<dbReference type="RefSeq" id="WP_304446712.1">
    <property type="nucleotide sequence ID" value="NZ_JARRAH010000001.1"/>
</dbReference>
<dbReference type="EMBL" id="JBHSXM010000001">
    <property type="protein sequence ID" value="MFC6835003.1"/>
    <property type="molecule type" value="Genomic_DNA"/>
</dbReference>
<evidence type="ECO:0000259" key="1">
    <source>
        <dbReference type="Pfam" id="PF13460"/>
    </source>
</evidence>
<dbReference type="PANTHER" id="PTHR15020">
    <property type="entry name" value="FLAVIN REDUCTASE-RELATED"/>
    <property type="match status" value="1"/>
</dbReference>
<evidence type="ECO:0000313" key="2">
    <source>
        <dbReference type="EMBL" id="MFC6835003.1"/>
    </source>
</evidence>
<name>A0ABD5U4N1_9EURY</name>
<protein>
    <submittedName>
        <fullName evidence="2">SDR family oxidoreductase</fullName>
    </submittedName>
</protein>
<dbReference type="AlphaFoldDB" id="A0ABD5U4N1"/>
<evidence type="ECO:0000313" key="3">
    <source>
        <dbReference type="Proteomes" id="UP001596406"/>
    </source>
</evidence>
<comment type="caution">
    <text evidence="2">The sequence shown here is derived from an EMBL/GenBank/DDBJ whole genome shotgun (WGS) entry which is preliminary data.</text>
</comment>
<dbReference type="PANTHER" id="PTHR15020:SF50">
    <property type="entry name" value="UPF0659 PROTEIN YMR090W"/>
    <property type="match status" value="1"/>
</dbReference>
<dbReference type="SUPFAM" id="SSF51735">
    <property type="entry name" value="NAD(P)-binding Rossmann-fold domains"/>
    <property type="match status" value="1"/>
</dbReference>
<keyword evidence="3" id="KW-1185">Reference proteome</keyword>
<dbReference type="InterPro" id="IPR016040">
    <property type="entry name" value="NAD(P)-bd_dom"/>
</dbReference>
<dbReference type="CDD" id="cd05243">
    <property type="entry name" value="SDR_a5"/>
    <property type="match status" value="1"/>
</dbReference>
<feature type="domain" description="NAD(P)-binding" evidence="1">
    <location>
        <begin position="10"/>
        <end position="202"/>
    </location>
</feature>
<proteinExistence type="predicted"/>
<sequence>MSDETVLVAGASGRTGRDVVDALLDAGVEVRAHTRSPEEVETLELQGASEVVVGDLLDFADARAAVRGVDTVVCAVGTTLGLGALRGPLVDGKGVINLVDAATDEGVERFVLVSAIGVGDSREGMPRPFRAFLDLFGIVSAKERAEAHLRRSGLTYTVLRPGGLTDAPATGDVLVGEGGDTVSGTVPRADVARLALAALFTPESENRTFEVVSRAGRRGDVTGVVEVPWETPDPVANR</sequence>
<gene>
    <name evidence="2" type="ORF">ACFQHK_00605</name>
</gene>
<dbReference type="InterPro" id="IPR036291">
    <property type="entry name" value="NAD(P)-bd_dom_sf"/>
</dbReference>
<reference evidence="2 3" key="1">
    <citation type="journal article" date="2019" name="Int. J. Syst. Evol. Microbiol.">
        <title>The Global Catalogue of Microorganisms (GCM) 10K type strain sequencing project: providing services to taxonomists for standard genome sequencing and annotation.</title>
        <authorList>
            <consortium name="The Broad Institute Genomics Platform"/>
            <consortium name="The Broad Institute Genome Sequencing Center for Infectious Disease"/>
            <person name="Wu L."/>
            <person name="Ma J."/>
        </authorList>
    </citation>
    <scope>NUCLEOTIDE SEQUENCE [LARGE SCALE GENOMIC DNA]</scope>
    <source>
        <strain evidence="2 3">PSRA2</strain>
    </source>
</reference>
<organism evidence="2 3">
    <name type="scientific">Halomarina ordinaria</name>
    <dbReference type="NCBI Taxonomy" id="3033939"/>
    <lineage>
        <taxon>Archaea</taxon>
        <taxon>Methanobacteriati</taxon>
        <taxon>Methanobacteriota</taxon>
        <taxon>Stenosarchaea group</taxon>
        <taxon>Halobacteria</taxon>
        <taxon>Halobacteriales</taxon>
        <taxon>Natronomonadaceae</taxon>
        <taxon>Halomarina</taxon>
    </lineage>
</organism>
<dbReference type="Gene3D" id="3.40.50.720">
    <property type="entry name" value="NAD(P)-binding Rossmann-like Domain"/>
    <property type="match status" value="1"/>
</dbReference>
<dbReference type="Proteomes" id="UP001596406">
    <property type="component" value="Unassembled WGS sequence"/>
</dbReference>
<dbReference type="Pfam" id="PF13460">
    <property type="entry name" value="NAD_binding_10"/>
    <property type="match status" value="1"/>
</dbReference>
<accession>A0ABD5U4N1</accession>